<dbReference type="RefSeq" id="WP_245375717.1">
    <property type="nucleotide sequence ID" value="NZ_JAGGLB010000015.1"/>
</dbReference>
<organism evidence="2 3">
    <name type="scientific">Paenibacillus eucommiae</name>
    <dbReference type="NCBI Taxonomy" id="1355755"/>
    <lineage>
        <taxon>Bacteria</taxon>
        <taxon>Bacillati</taxon>
        <taxon>Bacillota</taxon>
        <taxon>Bacilli</taxon>
        <taxon>Bacillales</taxon>
        <taxon>Paenibacillaceae</taxon>
        <taxon>Paenibacillus</taxon>
    </lineage>
</organism>
<feature type="transmembrane region" description="Helical" evidence="1">
    <location>
        <begin position="12"/>
        <end position="34"/>
    </location>
</feature>
<proteinExistence type="predicted"/>
<reference evidence="2 3" key="1">
    <citation type="submission" date="2021-03" db="EMBL/GenBank/DDBJ databases">
        <title>Genomic Encyclopedia of Type Strains, Phase IV (KMG-IV): sequencing the most valuable type-strain genomes for metagenomic binning, comparative biology and taxonomic classification.</title>
        <authorList>
            <person name="Goeker M."/>
        </authorList>
    </citation>
    <scope>NUCLEOTIDE SEQUENCE [LARGE SCALE GENOMIC DNA]</scope>
    <source>
        <strain evidence="2 3">DSM 26048</strain>
    </source>
</reference>
<feature type="transmembrane region" description="Helical" evidence="1">
    <location>
        <begin position="68"/>
        <end position="87"/>
    </location>
</feature>
<dbReference type="Pfam" id="PF11877">
    <property type="entry name" value="DUF3397"/>
    <property type="match status" value="1"/>
</dbReference>
<sequence>MQVVFNIFTTIYAWLAVFPLATFVIAWFVLYFFLKDKKLSTRLSMDITMLFLIGHVSALWNQLFAAKFGFWLILLLLLIAFGLIGGYQNRTKGQTNLLKVFRAVWRMGFIALTGLYVILLLLRLLKSIIFST</sequence>
<dbReference type="EMBL" id="JAGGLB010000015">
    <property type="protein sequence ID" value="MBP1992809.1"/>
    <property type="molecule type" value="Genomic_DNA"/>
</dbReference>
<keyword evidence="1" id="KW-1133">Transmembrane helix</keyword>
<keyword evidence="1" id="KW-0812">Transmembrane</keyword>
<keyword evidence="1" id="KW-0472">Membrane</keyword>
<evidence type="ECO:0000313" key="3">
    <source>
        <dbReference type="Proteomes" id="UP001519287"/>
    </source>
</evidence>
<evidence type="ECO:0000256" key="1">
    <source>
        <dbReference type="SAM" id="Phobius"/>
    </source>
</evidence>
<dbReference type="InterPro" id="IPR024515">
    <property type="entry name" value="DUF3397"/>
</dbReference>
<comment type="caution">
    <text evidence="2">The sequence shown here is derived from an EMBL/GenBank/DDBJ whole genome shotgun (WGS) entry which is preliminary data.</text>
</comment>
<dbReference type="Proteomes" id="UP001519287">
    <property type="component" value="Unassembled WGS sequence"/>
</dbReference>
<accession>A0ABS4IYY8</accession>
<evidence type="ECO:0000313" key="2">
    <source>
        <dbReference type="EMBL" id="MBP1992809.1"/>
    </source>
</evidence>
<keyword evidence="3" id="KW-1185">Reference proteome</keyword>
<protein>
    <submittedName>
        <fullName evidence="2">Type II secretory pathway component PulF</fullName>
    </submittedName>
</protein>
<gene>
    <name evidence="2" type="ORF">J2Z66_004422</name>
</gene>
<feature type="transmembrane region" description="Helical" evidence="1">
    <location>
        <begin position="108"/>
        <end position="129"/>
    </location>
</feature>
<name>A0ABS4IYY8_9BACL</name>
<feature type="transmembrane region" description="Helical" evidence="1">
    <location>
        <begin position="43"/>
        <end position="62"/>
    </location>
</feature>